<reference evidence="2" key="1">
    <citation type="submission" date="2020-04" db="EMBL/GenBank/DDBJ databases">
        <title>Hybrid Assembly of Korean Phytophthora infestans isolates.</title>
        <authorList>
            <person name="Prokchorchik M."/>
            <person name="Lee Y."/>
            <person name="Seo J."/>
            <person name="Cho J.-H."/>
            <person name="Park Y.-E."/>
            <person name="Jang D.-C."/>
            <person name="Im J.-S."/>
            <person name="Choi J.-G."/>
            <person name="Park H.-J."/>
            <person name="Lee G.-B."/>
            <person name="Lee Y.-G."/>
            <person name="Hong S.-Y."/>
            <person name="Cho K."/>
            <person name="Sohn K.H."/>
        </authorList>
    </citation>
    <scope>NUCLEOTIDE SEQUENCE</scope>
    <source>
        <strain evidence="2">KR_1_A1</strain>
    </source>
</reference>
<evidence type="ECO:0000313" key="2">
    <source>
        <dbReference type="EMBL" id="KAF4030003.1"/>
    </source>
</evidence>
<evidence type="ECO:0000313" key="3">
    <source>
        <dbReference type="Proteomes" id="UP000602510"/>
    </source>
</evidence>
<feature type="compositionally biased region" description="Polar residues" evidence="1">
    <location>
        <begin position="83"/>
        <end position="94"/>
    </location>
</feature>
<proteinExistence type="predicted"/>
<feature type="compositionally biased region" description="Acidic residues" evidence="1">
    <location>
        <begin position="18"/>
        <end position="32"/>
    </location>
</feature>
<gene>
    <name evidence="2" type="ORF">GN244_ATG18233</name>
</gene>
<protein>
    <submittedName>
        <fullName evidence="2">Uncharacterized protein</fullName>
    </submittedName>
</protein>
<dbReference type="Proteomes" id="UP000602510">
    <property type="component" value="Unassembled WGS sequence"/>
</dbReference>
<dbReference type="AlphaFoldDB" id="A0A833W4X9"/>
<feature type="compositionally biased region" description="Polar residues" evidence="1">
    <location>
        <begin position="54"/>
        <end position="74"/>
    </location>
</feature>
<sequence length="94" mass="10321">MEAFFVSSSDGGKYTDVLEYEEVENEPTDEEMSSARASFDDIEDDTSSTEDNRNSVVHNISTTPTSTDKSQGLSTPPLDKIDGQNSDSSLQQFD</sequence>
<keyword evidence="3" id="KW-1185">Reference proteome</keyword>
<accession>A0A833W4X9</accession>
<feature type="compositionally biased region" description="Polar residues" evidence="1">
    <location>
        <begin position="1"/>
        <end position="10"/>
    </location>
</feature>
<feature type="region of interest" description="Disordered" evidence="1">
    <location>
        <begin position="1"/>
        <end position="94"/>
    </location>
</feature>
<dbReference type="EMBL" id="WSZM01000724">
    <property type="protein sequence ID" value="KAF4030003.1"/>
    <property type="molecule type" value="Genomic_DNA"/>
</dbReference>
<name>A0A833W4X9_PHYIN</name>
<organism evidence="2 3">
    <name type="scientific">Phytophthora infestans</name>
    <name type="common">Potato late blight agent</name>
    <name type="synonym">Botrytis infestans</name>
    <dbReference type="NCBI Taxonomy" id="4787"/>
    <lineage>
        <taxon>Eukaryota</taxon>
        <taxon>Sar</taxon>
        <taxon>Stramenopiles</taxon>
        <taxon>Oomycota</taxon>
        <taxon>Peronosporomycetes</taxon>
        <taxon>Peronosporales</taxon>
        <taxon>Peronosporaceae</taxon>
        <taxon>Phytophthora</taxon>
    </lineage>
</organism>
<comment type="caution">
    <text evidence="2">The sequence shown here is derived from an EMBL/GenBank/DDBJ whole genome shotgun (WGS) entry which is preliminary data.</text>
</comment>
<evidence type="ECO:0000256" key="1">
    <source>
        <dbReference type="SAM" id="MobiDB-lite"/>
    </source>
</evidence>